<keyword evidence="1" id="KW-0472">Membrane</keyword>
<organism evidence="2">
    <name type="scientific">Salmonella enterica</name>
    <name type="common">Salmonella choleraesuis</name>
    <dbReference type="NCBI Taxonomy" id="28901"/>
    <lineage>
        <taxon>Bacteria</taxon>
        <taxon>Pseudomonadati</taxon>
        <taxon>Pseudomonadota</taxon>
        <taxon>Gammaproteobacteria</taxon>
        <taxon>Enterobacterales</taxon>
        <taxon>Enterobacteriaceae</taxon>
        <taxon>Salmonella</taxon>
    </lineage>
</organism>
<name>A0A743PWH1_SALER</name>
<feature type="transmembrane region" description="Helical" evidence="1">
    <location>
        <begin position="12"/>
        <end position="31"/>
    </location>
</feature>
<sequence length="55" mass="6547">MDGFQMDYVDVFLTILAVWGISALLVGGFFLRRILVAQRRIDALREKFHKEWFEQ</sequence>
<proteinExistence type="predicted"/>
<accession>A0A743PWH1</accession>
<keyword evidence="1" id="KW-0812">Transmembrane</keyword>
<evidence type="ECO:0008006" key="3">
    <source>
        <dbReference type="Google" id="ProtNLM"/>
    </source>
</evidence>
<comment type="caution">
    <text evidence="2">The sequence shown here is derived from an EMBL/GenBank/DDBJ whole genome shotgun (WGS) entry which is preliminary data.</text>
</comment>
<gene>
    <name evidence="2" type="ORF">G9B72_004592</name>
</gene>
<keyword evidence="1" id="KW-1133">Transmembrane helix</keyword>
<protein>
    <recommendedName>
        <fullName evidence="3">Heme exporter protein D</fullName>
    </recommendedName>
</protein>
<dbReference type="RefSeq" id="WP_183054435.1">
    <property type="nucleotide sequence ID" value="NZ_CAIZAS010000203.1"/>
</dbReference>
<dbReference type="EMBL" id="DAAUOP010000016">
    <property type="protein sequence ID" value="HAF2158378.1"/>
    <property type="molecule type" value="Genomic_DNA"/>
</dbReference>
<dbReference type="AlphaFoldDB" id="A0A743PWH1"/>
<evidence type="ECO:0000313" key="2">
    <source>
        <dbReference type="EMBL" id="HAF2158378.1"/>
    </source>
</evidence>
<evidence type="ECO:0000256" key="1">
    <source>
        <dbReference type="SAM" id="Phobius"/>
    </source>
</evidence>
<reference evidence="2" key="2">
    <citation type="submission" date="2020-02" db="EMBL/GenBank/DDBJ databases">
        <authorList>
            <consortium name="NCBI Pathogen Detection Project"/>
        </authorList>
    </citation>
    <scope>NUCLEOTIDE SEQUENCE</scope>
    <source>
        <strain evidence="2">MA.CCC_In-Sin1</strain>
    </source>
</reference>
<reference evidence="2" key="1">
    <citation type="journal article" date="2018" name="Genome Biol.">
        <title>SKESA: strategic k-mer extension for scrupulous assemblies.</title>
        <authorList>
            <person name="Souvorov A."/>
            <person name="Agarwala R."/>
            <person name="Lipman D.J."/>
        </authorList>
    </citation>
    <scope>NUCLEOTIDE SEQUENCE</scope>
    <source>
        <strain evidence="2">MA.CCC_In-Sin1</strain>
    </source>
</reference>